<dbReference type="PIRSF" id="PIRSF001435">
    <property type="entry name" value="Nth"/>
    <property type="match status" value="1"/>
</dbReference>
<evidence type="ECO:0000256" key="8">
    <source>
        <dbReference type="ARBA" id="ARBA00023014"/>
    </source>
</evidence>
<dbReference type="RefSeq" id="WP_013267239.1">
    <property type="nucleotide sequence ID" value="NC_014374.1"/>
</dbReference>
<evidence type="ECO:0000256" key="10">
    <source>
        <dbReference type="ARBA" id="ARBA00023295"/>
    </source>
</evidence>
<evidence type="ECO:0000256" key="3">
    <source>
        <dbReference type="ARBA" id="ARBA00022485"/>
    </source>
</evidence>
<evidence type="ECO:0000313" key="13">
    <source>
        <dbReference type="Proteomes" id="UP000000346"/>
    </source>
</evidence>
<dbReference type="Proteomes" id="UP000000346">
    <property type="component" value="Chromosome"/>
</dbReference>
<dbReference type="InterPro" id="IPR004035">
    <property type="entry name" value="Endouclease-III_FeS-bd_BS"/>
</dbReference>
<keyword evidence="6" id="KW-0378">Hydrolase</keyword>
<dbReference type="SUPFAM" id="SSF48150">
    <property type="entry name" value="DNA-glycosylase"/>
    <property type="match status" value="1"/>
</dbReference>
<dbReference type="GO" id="GO:0019104">
    <property type="term" value="F:DNA N-glycosylase activity"/>
    <property type="evidence" value="ECO:0007669"/>
    <property type="project" value="TreeGrafter"/>
</dbReference>
<name>D9Q339_ACIS3</name>
<keyword evidence="10" id="KW-0326">Glycosidase</keyword>
<evidence type="ECO:0000313" key="12">
    <source>
        <dbReference type="EMBL" id="ADL19727.1"/>
    </source>
</evidence>
<dbReference type="STRING" id="666510.ASAC_1322"/>
<dbReference type="OrthoDB" id="19248at2157"/>
<evidence type="ECO:0000256" key="9">
    <source>
        <dbReference type="ARBA" id="ARBA00023204"/>
    </source>
</evidence>
<keyword evidence="12" id="KW-0255">Endonuclease</keyword>
<dbReference type="SMART" id="SM00478">
    <property type="entry name" value="ENDO3c"/>
    <property type="match status" value="1"/>
</dbReference>
<sequence length="230" mass="25236">MGERPKVISADGITVYNILKGSVTVRQEDFTALHSLPDGPFALLVAIILSQNSNDRNSIAAYDDLKRATGLDPARILALGDGLEQVIRRAGMVRQKARAIRELARLALERGVDFLEHGDINEVERALLSIRGIGSKTVDVFLSLYRKVPRFAVDTHAKRIAARWGLTRKGASYEEVSGALLNFFGPERSDEAHRLLIAFGRAYCTARNPRCSECPLRQYCPSATATGAQG</sequence>
<comment type="cofactor">
    <cofactor evidence="1">
        <name>[4Fe-4S] cluster</name>
        <dbReference type="ChEBI" id="CHEBI:49883"/>
    </cofactor>
</comment>
<keyword evidence="9" id="KW-0234">DNA repair</keyword>
<dbReference type="eggNOG" id="arCOG00459">
    <property type="taxonomic scope" value="Archaea"/>
</dbReference>
<reference evidence="12 13" key="1">
    <citation type="journal article" date="2010" name="Appl. Environ. Microbiol.">
        <title>The genome sequence of the crenarchaeon Acidilobus saccharovorans supports a new order, Acidilobales, and suggests an important ecological role in terrestrial acidic hot springs.</title>
        <authorList>
            <person name="Mardanov A.V."/>
            <person name="Svetlitchnyi V.A."/>
            <person name="Beletsky A.V."/>
            <person name="Prokofeva M.I."/>
            <person name="Bonch-Osmolovskaya E.A."/>
            <person name="Ravin N.V."/>
            <person name="Skryabin K.G."/>
        </authorList>
    </citation>
    <scope>NUCLEOTIDE SEQUENCE [LARGE SCALE GENOMIC DNA]</scope>
    <source>
        <strain evidence="13">DSM 16705 / JCM 18335 / VKM B-2471 / 345-15</strain>
    </source>
</reference>
<organism evidence="12 13">
    <name type="scientific">Acidilobus saccharovorans (strain DSM 16705 / JCM 18335 / VKM B-2471 / 345-15)</name>
    <dbReference type="NCBI Taxonomy" id="666510"/>
    <lineage>
        <taxon>Archaea</taxon>
        <taxon>Thermoproteota</taxon>
        <taxon>Thermoprotei</taxon>
        <taxon>Acidilobales</taxon>
        <taxon>Acidilobaceae</taxon>
        <taxon>Acidilobus</taxon>
    </lineage>
</organism>
<feature type="domain" description="HhH-GPD" evidence="11">
    <location>
        <begin position="49"/>
        <end position="202"/>
    </location>
</feature>
<evidence type="ECO:0000256" key="2">
    <source>
        <dbReference type="ARBA" id="ARBA00008343"/>
    </source>
</evidence>
<dbReference type="HOGENOM" id="CLU_012862_3_4_2"/>
<dbReference type="CDD" id="cd00056">
    <property type="entry name" value="ENDO3c"/>
    <property type="match status" value="1"/>
</dbReference>
<dbReference type="PANTHER" id="PTHR10359">
    <property type="entry name" value="A/G-SPECIFIC ADENINE GLYCOSYLASE/ENDONUCLEASE III"/>
    <property type="match status" value="1"/>
</dbReference>
<dbReference type="GO" id="GO:0051539">
    <property type="term" value="F:4 iron, 4 sulfur cluster binding"/>
    <property type="evidence" value="ECO:0007669"/>
    <property type="project" value="UniProtKB-KW"/>
</dbReference>
<dbReference type="Pfam" id="PF00730">
    <property type="entry name" value="HhH-GPD"/>
    <property type="match status" value="1"/>
</dbReference>
<dbReference type="InParanoid" id="D9Q339"/>
<dbReference type="Gene3D" id="1.10.1670.10">
    <property type="entry name" value="Helix-hairpin-Helix base-excision DNA repair enzymes (C-terminal)"/>
    <property type="match status" value="1"/>
</dbReference>
<dbReference type="InterPro" id="IPR011257">
    <property type="entry name" value="DNA_glycosylase"/>
</dbReference>
<evidence type="ECO:0000256" key="5">
    <source>
        <dbReference type="ARBA" id="ARBA00022763"/>
    </source>
</evidence>
<keyword evidence="3" id="KW-0004">4Fe-4S</keyword>
<keyword evidence="13" id="KW-1185">Reference proteome</keyword>
<dbReference type="InterPro" id="IPR023170">
    <property type="entry name" value="HhH_base_excis_C"/>
</dbReference>
<dbReference type="GeneID" id="9499578"/>
<dbReference type="PROSITE" id="PS00764">
    <property type="entry name" value="ENDONUCLEASE_III_1"/>
    <property type="match status" value="1"/>
</dbReference>
<dbReference type="KEGG" id="asc:ASAC_1322"/>
<keyword evidence="8" id="KW-0411">Iron-sulfur</keyword>
<dbReference type="SMART" id="SM00525">
    <property type="entry name" value="FES"/>
    <property type="match status" value="1"/>
</dbReference>
<dbReference type="GO" id="GO:0006285">
    <property type="term" value="P:base-excision repair, AP site formation"/>
    <property type="evidence" value="ECO:0007669"/>
    <property type="project" value="TreeGrafter"/>
</dbReference>
<keyword evidence="7" id="KW-0408">Iron</keyword>
<evidence type="ECO:0000256" key="4">
    <source>
        <dbReference type="ARBA" id="ARBA00022723"/>
    </source>
</evidence>
<dbReference type="EMBL" id="CP001742">
    <property type="protein sequence ID" value="ADL19727.1"/>
    <property type="molecule type" value="Genomic_DNA"/>
</dbReference>
<evidence type="ECO:0000256" key="6">
    <source>
        <dbReference type="ARBA" id="ARBA00022801"/>
    </source>
</evidence>
<dbReference type="InterPro" id="IPR003265">
    <property type="entry name" value="HhH-GPD_domain"/>
</dbReference>
<evidence type="ECO:0000256" key="7">
    <source>
        <dbReference type="ARBA" id="ARBA00023004"/>
    </source>
</evidence>
<evidence type="ECO:0000256" key="1">
    <source>
        <dbReference type="ARBA" id="ARBA00001966"/>
    </source>
</evidence>
<keyword evidence="4" id="KW-0479">Metal-binding</keyword>
<comment type="similarity">
    <text evidence="2">Belongs to the Nth/MutY family.</text>
</comment>
<accession>D9Q339</accession>
<keyword evidence="5" id="KW-0227">DNA damage</keyword>
<dbReference type="GO" id="GO:0046872">
    <property type="term" value="F:metal ion binding"/>
    <property type="evidence" value="ECO:0007669"/>
    <property type="project" value="UniProtKB-KW"/>
</dbReference>
<dbReference type="InterPro" id="IPR003651">
    <property type="entry name" value="Endonuclease3_FeS-loop_motif"/>
</dbReference>
<dbReference type="Pfam" id="PF10576">
    <property type="entry name" value="EndIII_4Fe-2S"/>
    <property type="match status" value="1"/>
</dbReference>
<proteinExistence type="inferred from homology"/>
<dbReference type="AlphaFoldDB" id="D9Q339"/>
<keyword evidence="12" id="KW-0540">Nuclease</keyword>
<dbReference type="Gene3D" id="1.10.340.30">
    <property type="entry name" value="Hypothetical protein, domain 2"/>
    <property type="match status" value="1"/>
</dbReference>
<evidence type="ECO:0000259" key="11">
    <source>
        <dbReference type="SMART" id="SM00478"/>
    </source>
</evidence>
<dbReference type="FunCoup" id="D9Q339">
    <property type="interactions" value="57"/>
</dbReference>
<dbReference type="GO" id="GO:0004519">
    <property type="term" value="F:endonuclease activity"/>
    <property type="evidence" value="ECO:0007669"/>
    <property type="project" value="UniProtKB-KW"/>
</dbReference>
<dbReference type="PANTHER" id="PTHR10359:SF18">
    <property type="entry name" value="ENDONUCLEASE III"/>
    <property type="match status" value="1"/>
</dbReference>
<protein>
    <submittedName>
        <fullName evidence="12">Predicted EndoIII-related endonuclease</fullName>
    </submittedName>
</protein>
<gene>
    <name evidence="12" type="ordered locus">ASAC_1322</name>
</gene>